<organism evidence="2 3">
    <name type="scientific">Portunus trituberculatus</name>
    <name type="common">Swimming crab</name>
    <name type="synonym">Neptunus trituberculatus</name>
    <dbReference type="NCBI Taxonomy" id="210409"/>
    <lineage>
        <taxon>Eukaryota</taxon>
        <taxon>Metazoa</taxon>
        <taxon>Ecdysozoa</taxon>
        <taxon>Arthropoda</taxon>
        <taxon>Crustacea</taxon>
        <taxon>Multicrustacea</taxon>
        <taxon>Malacostraca</taxon>
        <taxon>Eumalacostraca</taxon>
        <taxon>Eucarida</taxon>
        <taxon>Decapoda</taxon>
        <taxon>Pleocyemata</taxon>
        <taxon>Brachyura</taxon>
        <taxon>Eubrachyura</taxon>
        <taxon>Portunoidea</taxon>
        <taxon>Portunidae</taxon>
        <taxon>Portuninae</taxon>
        <taxon>Portunus</taxon>
    </lineage>
</organism>
<evidence type="ECO:0000313" key="2">
    <source>
        <dbReference type="EMBL" id="MPC82126.1"/>
    </source>
</evidence>
<dbReference type="EMBL" id="VSRR010058924">
    <property type="protein sequence ID" value="MPC82126.1"/>
    <property type="molecule type" value="Genomic_DNA"/>
</dbReference>
<protein>
    <submittedName>
        <fullName evidence="2">Uncharacterized protein</fullName>
    </submittedName>
</protein>
<proteinExistence type="predicted"/>
<dbReference type="AlphaFoldDB" id="A0A5B7IJW3"/>
<evidence type="ECO:0000256" key="1">
    <source>
        <dbReference type="SAM" id="MobiDB-lite"/>
    </source>
</evidence>
<name>A0A5B7IJW3_PORTR</name>
<dbReference type="Proteomes" id="UP000324222">
    <property type="component" value="Unassembled WGS sequence"/>
</dbReference>
<comment type="caution">
    <text evidence="2">The sequence shown here is derived from an EMBL/GenBank/DDBJ whole genome shotgun (WGS) entry which is preliminary data.</text>
</comment>
<gene>
    <name evidence="2" type="ORF">E2C01_076771</name>
</gene>
<feature type="region of interest" description="Disordered" evidence="1">
    <location>
        <begin position="62"/>
        <end position="86"/>
    </location>
</feature>
<evidence type="ECO:0000313" key="3">
    <source>
        <dbReference type="Proteomes" id="UP000324222"/>
    </source>
</evidence>
<keyword evidence="3" id="KW-1185">Reference proteome</keyword>
<accession>A0A5B7IJW3</accession>
<sequence length="86" mass="9543">MSFKCLVTLRIVPFLASRRTRSVRSEGTVATQAWRGSYRTAAFASSARRKVVSLSIVSLTRQSSLHQALPNARTLPPREGQKTKVI</sequence>
<reference evidence="2 3" key="1">
    <citation type="submission" date="2019-05" db="EMBL/GenBank/DDBJ databases">
        <title>Another draft genome of Portunus trituberculatus and its Hox gene families provides insights of decapod evolution.</title>
        <authorList>
            <person name="Jeong J.-H."/>
            <person name="Song I."/>
            <person name="Kim S."/>
            <person name="Choi T."/>
            <person name="Kim D."/>
            <person name="Ryu S."/>
            <person name="Kim W."/>
        </authorList>
    </citation>
    <scope>NUCLEOTIDE SEQUENCE [LARGE SCALE GENOMIC DNA]</scope>
    <source>
        <tissue evidence="2">Muscle</tissue>
    </source>
</reference>